<dbReference type="InParanoid" id="E8MXY5"/>
<proteinExistence type="predicted"/>
<organism evidence="1 2">
    <name type="scientific">Anaerolinea thermophila (strain DSM 14523 / JCM 11388 / NBRC 100420 / UNI-1)</name>
    <dbReference type="NCBI Taxonomy" id="926569"/>
    <lineage>
        <taxon>Bacteria</taxon>
        <taxon>Bacillati</taxon>
        <taxon>Chloroflexota</taxon>
        <taxon>Anaerolineae</taxon>
        <taxon>Anaerolineales</taxon>
        <taxon>Anaerolineaceae</taxon>
        <taxon>Anaerolinea</taxon>
    </lineage>
</organism>
<protein>
    <submittedName>
        <fullName evidence="1">Uncharacterized protein</fullName>
    </submittedName>
</protein>
<name>E8MXY5_ANATU</name>
<accession>E8MXY5</accession>
<dbReference type="STRING" id="926569.ANT_21900"/>
<evidence type="ECO:0000313" key="2">
    <source>
        <dbReference type="Proteomes" id="UP000008922"/>
    </source>
</evidence>
<gene>
    <name evidence="1" type="ordered locus">ANT_21900</name>
</gene>
<reference evidence="1 2" key="1">
    <citation type="submission" date="2010-12" db="EMBL/GenBank/DDBJ databases">
        <title>Whole genome sequence of Anaerolinea thermophila UNI-1.</title>
        <authorList>
            <person name="Narita-Yamada S."/>
            <person name="Kishi E."/>
            <person name="Watanabe Y."/>
            <person name="Takasaki K."/>
            <person name="Ankai A."/>
            <person name="Oguchi A."/>
            <person name="Fukui S."/>
            <person name="Takahashi M."/>
            <person name="Yashiro I."/>
            <person name="Hosoyama A."/>
            <person name="Sekiguchi Y."/>
            <person name="Hanada S."/>
            <person name="Fujita N."/>
        </authorList>
    </citation>
    <scope>NUCLEOTIDE SEQUENCE [LARGE SCALE GENOMIC DNA]</scope>
    <source>
        <strain evidence="2">DSM 14523 / JCM 11388 / NBRC 100420 / UNI-1</strain>
    </source>
</reference>
<dbReference type="KEGG" id="atm:ANT_21900"/>
<dbReference type="HOGENOM" id="CLU_1552106_0_0_0"/>
<dbReference type="EMBL" id="AP012029">
    <property type="protein sequence ID" value="BAJ64216.1"/>
    <property type="molecule type" value="Genomic_DNA"/>
</dbReference>
<evidence type="ECO:0000313" key="1">
    <source>
        <dbReference type="EMBL" id="BAJ64216.1"/>
    </source>
</evidence>
<sequence>MCAHVLPLNYSRTFPLLTTAGGLVPLAFPQVPSFGRRCYVRPRRGRVCAWFRIRTPRSTCATYTGCPCRPAAQSIPVPPRDRIGAVSRFRCRRVVSAARRIHGQDSWRFTLYTARSLPCIAQGSQSSPGRGSLACFYPILSWAVYRTRFLASEGLPACLPLPVFPGCHLPVS</sequence>
<dbReference type="AlphaFoldDB" id="E8MXY5"/>
<keyword evidence="2" id="KW-1185">Reference proteome</keyword>
<dbReference type="Proteomes" id="UP000008922">
    <property type="component" value="Chromosome"/>
</dbReference>